<feature type="transmembrane region" description="Helical" evidence="1">
    <location>
        <begin position="7"/>
        <end position="27"/>
    </location>
</feature>
<reference evidence="2" key="1">
    <citation type="submission" date="2022-09" db="EMBL/GenBank/DDBJ databases">
        <title>Australian commercial rhizobial inoculants.</title>
        <authorList>
            <person name="Kohlmeier M.G."/>
            <person name="O'Hara G.W."/>
            <person name="Colombi E."/>
            <person name="Ramsay J.P."/>
            <person name="Terpolilli J."/>
        </authorList>
    </citation>
    <scope>NUCLEOTIDE SEQUENCE</scope>
    <source>
        <strain evidence="2">WSM1592</strain>
    </source>
</reference>
<keyword evidence="3" id="KW-1185">Reference proteome</keyword>
<feature type="transmembrane region" description="Helical" evidence="1">
    <location>
        <begin position="81"/>
        <end position="101"/>
    </location>
</feature>
<dbReference type="EMBL" id="CP104143">
    <property type="protein sequence ID" value="UWU14384.1"/>
    <property type="molecule type" value="Genomic_DNA"/>
</dbReference>
<accession>A0ABY5XIH4</accession>
<dbReference type="Pfam" id="PF11188">
    <property type="entry name" value="DUF2975"/>
    <property type="match status" value="1"/>
</dbReference>
<keyword evidence="1" id="KW-1133">Transmembrane helix</keyword>
<keyword evidence="1" id="KW-0812">Transmembrane</keyword>
<keyword evidence="1" id="KW-0472">Membrane</keyword>
<dbReference type="Proteomes" id="UP001060123">
    <property type="component" value="Chromosome"/>
</dbReference>
<dbReference type="RefSeq" id="WP_167333909.1">
    <property type="nucleotide sequence ID" value="NZ_CP104143.1"/>
</dbReference>
<gene>
    <name evidence="2" type="ORF">N2599_20100</name>
</gene>
<evidence type="ECO:0000313" key="2">
    <source>
        <dbReference type="EMBL" id="UWU14384.1"/>
    </source>
</evidence>
<feature type="transmembrane region" description="Helical" evidence="1">
    <location>
        <begin position="39"/>
        <end position="60"/>
    </location>
</feature>
<sequence length="156" mass="16716">MGRFFSALWGLMACIVPILIVAHWYLTLSPANTGNLAPHFLQLAVVLLAGGPLVLGLVHLRRLFVLFGEGEMFGIENVARIRKFGSALLLFGLTQLAYFPLSSLASAGFGSPGERTISISFSSGAAVALGVGFVVVVIAWVMEEARKLEEEQSHTV</sequence>
<evidence type="ECO:0000256" key="1">
    <source>
        <dbReference type="SAM" id="Phobius"/>
    </source>
</evidence>
<evidence type="ECO:0000313" key="3">
    <source>
        <dbReference type="Proteomes" id="UP001060123"/>
    </source>
</evidence>
<feature type="transmembrane region" description="Helical" evidence="1">
    <location>
        <begin position="121"/>
        <end position="142"/>
    </location>
</feature>
<protein>
    <submittedName>
        <fullName evidence="2">DUF2975 domain-containing protein</fullName>
    </submittedName>
</protein>
<proteinExistence type="predicted"/>
<dbReference type="InterPro" id="IPR021354">
    <property type="entry name" value="DUF2975"/>
</dbReference>
<name>A0ABY5XIH4_RHISU</name>
<organism evidence="2 3">
    <name type="scientific">Rhizobium sullae</name>
    <name type="common">Rhizobium hedysari</name>
    <dbReference type="NCBI Taxonomy" id="50338"/>
    <lineage>
        <taxon>Bacteria</taxon>
        <taxon>Pseudomonadati</taxon>
        <taxon>Pseudomonadota</taxon>
        <taxon>Alphaproteobacteria</taxon>
        <taxon>Hyphomicrobiales</taxon>
        <taxon>Rhizobiaceae</taxon>
        <taxon>Rhizobium/Agrobacterium group</taxon>
        <taxon>Rhizobium</taxon>
    </lineage>
</organism>